<sequence length="273" mass="30272">MATPRPSKTSLILAHLGTLAFVGSTMLLSFLALDIIYLPYLSPLAHLVALLISPFIPLLFPAFLGVFLKVCRRATWPKKKFWVFMTGSSVFQHTGRAVADALALWHHGEGCGLAECRGRWLEWVLVVWVVAAQSAGWRWDLGYVDAWIDHLVDQEAEKWARAEADGGAQGELEHGPDLEKGTERLEKVVCRAAQEDKQQLAALGAEEEVLVLVHRAPRPLTRYTFALELYGLIAIGGVTLRLCSFSGFWRETNEGKQSLFHPSGRSQSINPGL</sequence>
<reference evidence="2 3" key="1">
    <citation type="journal article" date="2012" name="BMC Genomics">
        <title>Sequencing the genome of Marssonina brunnea reveals fungus-poplar co-evolution.</title>
        <authorList>
            <person name="Zhu S."/>
            <person name="Cao Y.-Z."/>
            <person name="Jiang C."/>
            <person name="Tan B.-Y."/>
            <person name="Wang Z."/>
            <person name="Feng S."/>
            <person name="Zhang L."/>
            <person name="Su X.-H."/>
            <person name="Brejova B."/>
            <person name="Vinar T."/>
            <person name="Xu M."/>
            <person name="Wang M.-X."/>
            <person name="Zhang S.-G."/>
            <person name="Huang M.-R."/>
            <person name="Wu R."/>
            <person name="Zhou Y."/>
        </authorList>
    </citation>
    <scope>NUCLEOTIDE SEQUENCE [LARGE SCALE GENOMIC DNA]</scope>
    <source>
        <strain evidence="2 3">MB_m1</strain>
    </source>
</reference>
<dbReference type="AlphaFoldDB" id="K1XD97"/>
<dbReference type="Proteomes" id="UP000006753">
    <property type="component" value="Unassembled WGS sequence"/>
</dbReference>
<dbReference type="OMA" id="QWITSSI"/>
<dbReference type="EMBL" id="JH921432">
    <property type="protein sequence ID" value="EKD18818.1"/>
    <property type="molecule type" value="Genomic_DNA"/>
</dbReference>
<feature type="transmembrane region" description="Helical" evidence="1">
    <location>
        <begin position="12"/>
        <end position="38"/>
    </location>
</feature>
<organism evidence="2 3">
    <name type="scientific">Marssonina brunnea f. sp. multigermtubi (strain MB_m1)</name>
    <name type="common">Marssonina leaf spot fungus</name>
    <dbReference type="NCBI Taxonomy" id="1072389"/>
    <lineage>
        <taxon>Eukaryota</taxon>
        <taxon>Fungi</taxon>
        <taxon>Dikarya</taxon>
        <taxon>Ascomycota</taxon>
        <taxon>Pezizomycotina</taxon>
        <taxon>Leotiomycetes</taxon>
        <taxon>Helotiales</taxon>
        <taxon>Drepanopezizaceae</taxon>
        <taxon>Drepanopeziza</taxon>
    </lineage>
</organism>
<dbReference type="InParanoid" id="K1XD97"/>
<dbReference type="GeneID" id="18758995"/>
<evidence type="ECO:0000256" key="1">
    <source>
        <dbReference type="SAM" id="Phobius"/>
    </source>
</evidence>
<dbReference type="KEGG" id="mbe:MBM_03060"/>
<keyword evidence="1" id="KW-0812">Transmembrane</keyword>
<dbReference type="HOGENOM" id="CLU_1019680_0_0_1"/>
<dbReference type="OrthoDB" id="3535030at2759"/>
<keyword evidence="1" id="KW-0472">Membrane</keyword>
<accession>K1XD97</accession>
<keyword evidence="3" id="KW-1185">Reference proteome</keyword>
<protein>
    <submittedName>
        <fullName evidence="2">Uncharacterized protein</fullName>
    </submittedName>
</protein>
<proteinExistence type="predicted"/>
<evidence type="ECO:0000313" key="3">
    <source>
        <dbReference type="Proteomes" id="UP000006753"/>
    </source>
</evidence>
<name>K1XD97_MARBU</name>
<evidence type="ECO:0000313" key="2">
    <source>
        <dbReference type="EMBL" id="EKD18818.1"/>
    </source>
</evidence>
<keyword evidence="1" id="KW-1133">Transmembrane helix</keyword>
<feature type="transmembrane region" description="Helical" evidence="1">
    <location>
        <begin position="44"/>
        <end position="70"/>
    </location>
</feature>
<gene>
    <name evidence="2" type="ORF">MBM_03060</name>
</gene>